<dbReference type="InterPro" id="IPR029044">
    <property type="entry name" value="Nucleotide-diphossugar_trans"/>
</dbReference>
<dbReference type="EMBL" id="JABFTP020000083">
    <property type="protein sequence ID" value="KAL3275916.1"/>
    <property type="molecule type" value="Genomic_DNA"/>
</dbReference>
<reference evidence="4 5" key="1">
    <citation type="journal article" date="2021" name="BMC Biol.">
        <title>Horizontally acquired antibacterial genes associated with adaptive radiation of ladybird beetles.</title>
        <authorList>
            <person name="Li H.S."/>
            <person name="Tang X.F."/>
            <person name="Huang Y.H."/>
            <person name="Xu Z.Y."/>
            <person name="Chen M.L."/>
            <person name="Du X.Y."/>
            <person name="Qiu B.Y."/>
            <person name="Chen P.T."/>
            <person name="Zhang W."/>
            <person name="Slipinski A."/>
            <person name="Escalona H.E."/>
            <person name="Waterhouse R.M."/>
            <person name="Zwick A."/>
            <person name="Pang H."/>
        </authorList>
    </citation>
    <scope>NUCLEOTIDE SEQUENCE [LARGE SCALE GENOMIC DNA]</scope>
    <source>
        <strain evidence="4">SYSU2018</strain>
    </source>
</reference>
<dbReference type="AlphaFoldDB" id="A0ABD2NAZ5"/>
<evidence type="ECO:0008006" key="6">
    <source>
        <dbReference type="Google" id="ProtNLM"/>
    </source>
</evidence>
<keyword evidence="2" id="KW-0328">Glycosyltransferase</keyword>
<comment type="similarity">
    <text evidence="1">Belongs to the glycosyltransferase 25 family.</text>
</comment>
<dbReference type="PANTHER" id="PTHR10730:SF53">
    <property type="entry name" value="GLYCOSYLTRANSFERASE 25 FAMILY MEMBER"/>
    <property type="match status" value="1"/>
</dbReference>
<evidence type="ECO:0000313" key="5">
    <source>
        <dbReference type="Proteomes" id="UP001516400"/>
    </source>
</evidence>
<organism evidence="4 5">
    <name type="scientific">Cryptolaemus montrouzieri</name>
    <dbReference type="NCBI Taxonomy" id="559131"/>
    <lineage>
        <taxon>Eukaryota</taxon>
        <taxon>Metazoa</taxon>
        <taxon>Ecdysozoa</taxon>
        <taxon>Arthropoda</taxon>
        <taxon>Hexapoda</taxon>
        <taxon>Insecta</taxon>
        <taxon>Pterygota</taxon>
        <taxon>Neoptera</taxon>
        <taxon>Endopterygota</taxon>
        <taxon>Coleoptera</taxon>
        <taxon>Polyphaga</taxon>
        <taxon>Cucujiformia</taxon>
        <taxon>Coccinelloidea</taxon>
        <taxon>Coccinellidae</taxon>
        <taxon>Scymninae</taxon>
        <taxon>Scymnini</taxon>
        <taxon>Cryptolaemus</taxon>
    </lineage>
</organism>
<feature type="non-terminal residue" evidence="4">
    <location>
        <position position="216"/>
    </location>
</feature>
<protein>
    <recommendedName>
        <fullName evidence="6">Nucleotide-diphospho-sugar transferase domain-containing protein</fullName>
    </recommendedName>
</protein>
<dbReference type="Gene3D" id="3.90.550.10">
    <property type="entry name" value="Spore Coat Polysaccharide Biosynthesis Protein SpsA, Chain A"/>
    <property type="match status" value="1"/>
</dbReference>
<dbReference type="PANTHER" id="PTHR10730">
    <property type="entry name" value="PROCOLLAGEN-LYSINE,2-OXOGLUTARATE 5-DIOXYGENASE/GLYCOSYLTRANSFERASE 25 FAMILY MEMBER"/>
    <property type="match status" value="1"/>
</dbReference>
<proteinExistence type="inferred from homology"/>
<evidence type="ECO:0000256" key="3">
    <source>
        <dbReference type="ARBA" id="ARBA00022679"/>
    </source>
</evidence>
<keyword evidence="3" id="KW-0808">Transferase</keyword>
<sequence length="216" mass="25512">IRSDHNSDNTIEVLETWISSVQHQYHSISTDFIENPQRYSGEVGPAHWTEERFQNIINLRETALSYARKIWADYYLTIDCDVFLTNPETLNYLISKDSIIISPLLASGDLYSNVRHGMNSDYYYYRTREYKPILYRENKTIDCDVFLTNPETLNYLISKDSIIISPMLASGDLYSNVRHGMNSDYYYYRTKEYKPILYRENKLFGEIELSKNRISL</sequence>
<dbReference type="Proteomes" id="UP001516400">
    <property type="component" value="Unassembled WGS sequence"/>
</dbReference>
<feature type="non-terminal residue" evidence="4">
    <location>
        <position position="1"/>
    </location>
</feature>
<dbReference type="InterPro" id="IPR050757">
    <property type="entry name" value="Collagen_mod_GT25"/>
</dbReference>
<evidence type="ECO:0000256" key="1">
    <source>
        <dbReference type="ARBA" id="ARBA00006721"/>
    </source>
</evidence>
<keyword evidence="5" id="KW-1185">Reference proteome</keyword>
<evidence type="ECO:0000256" key="2">
    <source>
        <dbReference type="ARBA" id="ARBA00022676"/>
    </source>
</evidence>
<accession>A0ABD2NAZ5</accession>
<gene>
    <name evidence="4" type="ORF">HHI36_020651</name>
</gene>
<name>A0ABD2NAZ5_9CUCU</name>
<comment type="caution">
    <text evidence="4">The sequence shown here is derived from an EMBL/GenBank/DDBJ whole genome shotgun (WGS) entry which is preliminary data.</text>
</comment>
<dbReference type="GO" id="GO:0016740">
    <property type="term" value="F:transferase activity"/>
    <property type="evidence" value="ECO:0007669"/>
    <property type="project" value="UniProtKB-KW"/>
</dbReference>
<evidence type="ECO:0000313" key="4">
    <source>
        <dbReference type="EMBL" id="KAL3275916.1"/>
    </source>
</evidence>